<dbReference type="Gene3D" id="2.40.50.140">
    <property type="entry name" value="Nucleic acid-binding proteins"/>
    <property type="match status" value="1"/>
</dbReference>
<dbReference type="EMBL" id="NVMX01000237">
    <property type="protein sequence ID" value="PDZ94212.1"/>
    <property type="molecule type" value="Genomic_DNA"/>
</dbReference>
<dbReference type="Pfam" id="PF12826">
    <property type="entry name" value="HHH_2"/>
    <property type="match status" value="1"/>
</dbReference>
<feature type="active site" description="N6-AMP-lysine intermediate" evidence="12">
    <location>
        <position position="115"/>
    </location>
</feature>
<evidence type="ECO:0000256" key="3">
    <source>
        <dbReference type="ARBA" id="ARBA00022705"/>
    </source>
</evidence>
<dbReference type="SUPFAM" id="SSF47781">
    <property type="entry name" value="RuvA domain 2-like"/>
    <property type="match status" value="1"/>
</dbReference>
<evidence type="ECO:0000256" key="5">
    <source>
        <dbReference type="ARBA" id="ARBA00022763"/>
    </source>
</evidence>
<comment type="similarity">
    <text evidence="12">Belongs to the NAD-dependent DNA ligase family. LigA subfamily.</text>
</comment>
<keyword evidence="10 12" id="KW-0464">Manganese</keyword>
<reference evidence="14 15" key="1">
    <citation type="submission" date="2017-09" db="EMBL/GenBank/DDBJ databases">
        <title>Large-scale bioinformatics analysis of Bacillus genomes uncovers conserved roles of natural products in bacterial physiology.</title>
        <authorList>
            <consortium name="Agbiome Team Llc"/>
            <person name="Bleich R.M."/>
            <person name="Grubbs K.J."/>
            <person name="Santa Maria K.C."/>
            <person name="Allen S.E."/>
            <person name="Farag S."/>
            <person name="Shank E.A."/>
            <person name="Bowers A."/>
        </authorList>
    </citation>
    <scope>NUCLEOTIDE SEQUENCE [LARGE SCALE GENOMIC DNA]</scope>
    <source>
        <strain evidence="14 15">AFS092789</strain>
    </source>
</reference>
<feature type="binding site" evidence="12">
    <location>
        <position position="428"/>
    </location>
    <ligand>
        <name>Zn(2+)</name>
        <dbReference type="ChEBI" id="CHEBI:29105"/>
    </ligand>
</feature>
<dbReference type="EC" id="6.5.1.2" evidence="12"/>
<dbReference type="Gene3D" id="3.40.50.10190">
    <property type="entry name" value="BRCT domain"/>
    <property type="match status" value="1"/>
</dbReference>
<dbReference type="InterPro" id="IPR004150">
    <property type="entry name" value="NAD_DNA_ligase_OB"/>
</dbReference>
<comment type="caution">
    <text evidence="12">Lacks conserved residue(s) required for the propagation of feature annotation.</text>
</comment>
<feature type="domain" description="BRCT" evidence="13">
    <location>
        <begin position="611"/>
        <end position="685"/>
    </location>
</feature>
<dbReference type="InterPro" id="IPR013840">
    <property type="entry name" value="DNAligase_N"/>
</dbReference>
<comment type="caution">
    <text evidence="14">The sequence shown here is derived from an EMBL/GenBank/DDBJ whole genome shotgun (WGS) entry which is preliminary data.</text>
</comment>
<dbReference type="InterPro" id="IPR010994">
    <property type="entry name" value="RuvA_2-like"/>
</dbReference>
<dbReference type="NCBIfam" id="TIGR00575">
    <property type="entry name" value="dnlj"/>
    <property type="match status" value="1"/>
</dbReference>
<dbReference type="FunFam" id="1.10.150.20:FF:000007">
    <property type="entry name" value="DNA ligase"/>
    <property type="match status" value="1"/>
</dbReference>
<dbReference type="NCBIfam" id="NF005932">
    <property type="entry name" value="PRK07956.1"/>
    <property type="match status" value="1"/>
</dbReference>
<evidence type="ECO:0000256" key="6">
    <source>
        <dbReference type="ARBA" id="ARBA00022833"/>
    </source>
</evidence>
<evidence type="ECO:0000313" key="14">
    <source>
        <dbReference type="EMBL" id="PDZ94212.1"/>
    </source>
</evidence>
<dbReference type="GO" id="GO:0046872">
    <property type="term" value="F:metal ion binding"/>
    <property type="evidence" value="ECO:0007669"/>
    <property type="project" value="UniProtKB-KW"/>
</dbReference>
<dbReference type="GO" id="GO:0003911">
    <property type="term" value="F:DNA ligase (NAD+) activity"/>
    <property type="evidence" value="ECO:0007669"/>
    <property type="project" value="UniProtKB-UniRule"/>
</dbReference>
<dbReference type="Pfam" id="PF14520">
    <property type="entry name" value="HHH_5"/>
    <property type="match status" value="1"/>
</dbReference>
<feature type="binding site" evidence="12">
    <location>
        <position position="310"/>
    </location>
    <ligand>
        <name>NAD(+)</name>
        <dbReference type="ChEBI" id="CHEBI:57540"/>
    </ligand>
</feature>
<dbReference type="InterPro" id="IPR013839">
    <property type="entry name" value="DNAligase_adenylation"/>
</dbReference>
<keyword evidence="6 12" id="KW-0862">Zinc</keyword>
<dbReference type="InterPro" id="IPR041663">
    <property type="entry name" value="DisA/LigA_HHH"/>
</dbReference>
<dbReference type="PIRSF" id="PIRSF001604">
    <property type="entry name" value="LigA"/>
    <property type="match status" value="1"/>
</dbReference>
<feature type="binding site" evidence="12">
    <location>
        <position position="441"/>
    </location>
    <ligand>
        <name>Zn(2+)</name>
        <dbReference type="ChEBI" id="CHEBI:29105"/>
    </ligand>
</feature>
<feature type="binding site" evidence="12">
    <location>
        <position position="136"/>
    </location>
    <ligand>
        <name>NAD(+)</name>
        <dbReference type="ChEBI" id="CHEBI:57540"/>
    </ligand>
</feature>
<dbReference type="Pfam" id="PF01653">
    <property type="entry name" value="DNA_ligase_aden"/>
    <property type="match status" value="2"/>
</dbReference>
<keyword evidence="2 12" id="KW-0436">Ligase</keyword>
<feature type="binding site" evidence="12">
    <location>
        <position position="334"/>
    </location>
    <ligand>
        <name>NAD(+)</name>
        <dbReference type="ChEBI" id="CHEBI:57540"/>
    </ligand>
</feature>
<keyword evidence="8 12" id="KW-0520">NAD</keyword>
<dbReference type="SUPFAM" id="SSF56091">
    <property type="entry name" value="DNA ligase/mRNA capping enzyme, catalytic domain"/>
    <property type="match status" value="1"/>
</dbReference>
<evidence type="ECO:0000256" key="1">
    <source>
        <dbReference type="ARBA" id="ARBA00004067"/>
    </source>
</evidence>
<comment type="cofactor">
    <cofactor evidence="12">
        <name>Mg(2+)</name>
        <dbReference type="ChEBI" id="CHEBI:18420"/>
    </cofactor>
    <cofactor evidence="12">
        <name>Mn(2+)</name>
        <dbReference type="ChEBI" id="CHEBI:29035"/>
    </cofactor>
</comment>
<feature type="binding site" evidence="12">
    <location>
        <position position="425"/>
    </location>
    <ligand>
        <name>Zn(2+)</name>
        <dbReference type="ChEBI" id="CHEBI:29105"/>
    </ligand>
</feature>
<evidence type="ECO:0000313" key="15">
    <source>
        <dbReference type="Proteomes" id="UP000219922"/>
    </source>
</evidence>
<dbReference type="Gene3D" id="1.10.287.610">
    <property type="entry name" value="Helix hairpin bin"/>
    <property type="match status" value="1"/>
</dbReference>
<dbReference type="Proteomes" id="UP000219922">
    <property type="component" value="Unassembled WGS sequence"/>
</dbReference>
<sequence>MTLIFSYENYLNLKQKINKLNHAYYTLDKPIATDNEWDALYTELLKMEELNPSWITADSPSQRVGGDILDGFIKAPHTILPLSLDKAQNHERLQKFFTDIFKELGRAFKVTLELKFDGLSIFIRYENGVYVQARTRGKDGVGEDVTEQVRTIKSIPMTISFTGVLETQAEIFMPKHRLNELNEELQVKFDKEIAAIKSTGREPSKEEIEKLQNVYKLFNERNVASGSVRQLDPKVTASRKLDAFFYNVVISEGKEFETQEEMRQFLIEQQFKVNEYFYVLDSYEEAIEKLEEIKELRPNLNFAIDGAVFKVNEVDIREDIGYTAKFPKYAIAYKFDALEATTTLEEIINEVGRTGKITPKGIVTETDFEGVMVKRVTLNNYGDILRKGLLLGGELFLRRSNDVIPEALGAVSGTIGEEIIQPTHCPSCNSILVEIGALLYCKNHSECPAQSVRKFSHFVSREAMNIEGLSEQTLIKLLDAELINKFSDLYFLKKEDIAQLEGFGDKSAQNLLDSIEESKKRPVKSFLTALGIKNVGKSKSEDLISNFKSIDALSEATFEEIQSIDGFGDKVSQNVVDFFHNEENQKELEIFRSLGIEFESKEEAPKEGLKYSGLTFVITGTLTKLNMSRNEVAAYIVENGGEVDKDITQRTDYLVIGEKAGSKKAKAEKKNIKILTEEELMNFGQ</sequence>
<gene>
    <name evidence="12" type="primary">ligA</name>
    <name evidence="14" type="ORF">CON36_34990</name>
</gene>
<dbReference type="SMART" id="SM00278">
    <property type="entry name" value="HhH1"/>
    <property type="match status" value="3"/>
</dbReference>
<dbReference type="InterPro" id="IPR036420">
    <property type="entry name" value="BRCT_dom_sf"/>
</dbReference>
<dbReference type="CDD" id="cd00114">
    <property type="entry name" value="LIGANc"/>
    <property type="match status" value="1"/>
</dbReference>
<feature type="binding site" evidence="12">
    <location>
        <begin position="83"/>
        <end position="84"/>
    </location>
    <ligand>
        <name>NAD(+)</name>
        <dbReference type="ChEBI" id="CHEBI:57540"/>
    </ligand>
</feature>
<evidence type="ECO:0000256" key="7">
    <source>
        <dbReference type="ARBA" id="ARBA00022842"/>
    </source>
</evidence>
<name>A0A9X6SS88_BACCE</name>
<evidence type="ECO:0000256" key="12">
    <source>
        <dbReference type="HAMAP-Rule" id="MF_01588"/>
    </source>
</evidence>
<dbReference type="InterPro" id="IPR001357">
    <property type="entry name" value="BRCT_dom"/>
</dbReference>
<dbReference type="InterPro" id="IPR012340">
    <property type="entry name" value="NA-bd_OB-fold"/>
</dbReference>
<evidence type="ECO:0000256" key="11">
    <source>
        <dbReference type="ARBA" id="ARBA00034005"/>
    </source>
</evidence>
<dbReference type="Pfam" id="PF03120">
    <property type="entry name" value="OB_DNA_ligase"/>
    <property type="match status" value="1"/>
</dbReference>
<keyword evidence="5 12" id="KW-0227">DNA damage</keyword>
<dbReference type="GO" id="GO:0003677">
    <property type="term" value="F:DNA binding"/>
    <property type="evidence" value="ECO:0007669"/>
    <property type="project" value="InterPro"/>
</dbReference>
<evidence type="ECO:0000256" key="9">
    <source>
        <dbReference type="ARBA" id="ARBA00023204"/>
    </source>
</evidence>
<keyword evidence="9 12" id="KW-0234">DNA repair</keyword>
<dbReference type="InterPro" id="IPR003583">
    <property type="entry name" value="Hlx-hairpin-Hlx_DNA-bd_motif"/>
</dbReference>
<dbReference type="RefSeq" id="WP_098007200.1">
    <property type="nucleotide sequence ID" value="NZ_NVMX01000237.1"/>
</dbReference>
<proteinExistence type="inferred from homology"/>
<dbReference type="PROSITE" id="PS50172">
    <property type="entry name" value="BRCT"/>
    <property type="match status" value="1"/>
</dbReference>
<dbReference type="Gene3D" id="3.30.470.30">
    <property type="entry name" value="DNA ligase/mRNA capping enzyme"/>
    <property type="match status" value="1"/>
</dbReference>
<evidence type="ECO:0000256" key="8">
    <source>
        <dbReference type="ARBA" id="ARBA00023027"/>
    </source>
</evidence>
<keyword evidence="7 12" id="KW-0460">Magnesium</keyword>
<organism evidence="14 15">
    <name type="scientific">Bacillus cereus</name>
    <dbReference type="NCBI Taxonomy" id="1396"/>
    <lineage>
        <taxon>Bacteria</taxon>
        <taxon>Bacillati</taxon>
        <taxon>Bacillota</taxon>
        <taxon>Bacilli</taxon>
        <taxon>Bacillales</taxon>
        <taxon>Bacillaceae</taxon>
        <taxon>Bacillus</taxon>
        <taxon>Bacillus cereus group</taxon>
    </lineage>
</organism>
<dbReference type="SUPFAM" id="SSF50249">
    <property type="entry name" value="Nucleic acid-binding proteins"/>
    <property type="match status" value="1"/>
</dbReference>
<dbReference type="Gene3D" id="1.10.150.20">
    <property type="entry name" value="5' to 3' exonuclease, C-terminal subdomain"/>
    <property type="match status" value="2"/>
</dbReference>
<evidence type="ECO:0000259" key="13">
    <source>
        <dbReference type="PROSITE" id="PS50172"/>
    </source>
</evidence>
<comment type="catalytic activity">
    <reaction evidence="11 12">
        <text>NAD(+) + (deoxyribonucleotide)n-3'-hydroxyl + 5'-phospho-(deoxyribonucleotide)m = (deoxyribonucleotide)n+m + AMP + beta-nicotinamide D-nucleotide.</text>
        <dbReference type="EC" id="6.5.1.2"/>
    </reaction>
</comment>
<evidence type="ECO:0000256" key="10">
    <source>
        <dbReference type="ARBA" id="ARBA00023211"/>
    </source>
</evidence>
<accession>A0A9X6SS88</accession>
<protein>
    <recommendedName>
        <fullName evidence="12">DNA ligase</fullName>
        <ecNumber evidence="12">6.5.1.2</ecNumber>
    </recommendedName>
    <alternativeName>
        <fullName evidence="12">Polydeoxyribonucleotide synthase [NAD(+)]</fullName>
    </alternativeName>
</protein>
<evidence type="ECO:0000256" key="2">
    <source>
        <dbReference type="ARBA" id="ARBA00022598"/>
    </source>
</evidence>
<dbReference type="CDD" id="cd17748">
    <property type="entry name" value="BRCT_DNA_ligase_like"/>
    <property type="match status" value="1"/>
</dbReference>
<feature type="binding site" evidence="12">
    <location>
        <position position="113"/>
    </location>
    <ligand>
        <name>NAD(+)</name>
        <dbReference type="ChEBI" id="CHEBI:57540"/>
    </ligand>
</feature>
<dbReference type="HAMAP" id="MF_01588">
    <property type="entry name" value="DNA_ligase_A"/>
    <property type="match status" value="1"/>
</dbReference>
<feature type="binding site" evidence="12">
    <location>
        <position position="447"/>
    </location>
    <ligand>
        <name>Zn(2+)</name>
        <dbReference type="ChEBI" id="CHEBI:29105"/>
    </ligand>
</feature>
<comment type="function">
    <text evidence="1 12">DNA ligase that catalyzes the formation of phosphodiester linkages between 5'-phosphoryl and 3'-hydroxyl groups in double-stranded DNA using NAD as a coenzyme and as the energy source for the reaction. It is essential for DNA replication and repair of damaged DNA.</text>
</comment>
<dbReference type="GO" id="GO:0006281">
    <property type="term" value="P:DNA repair"/>
    <property type="evidence" value="ECO:0007669"/>
    <property type="project" value="UniProtKB-KW"/>
</dbReference>
<keyword evidence="3 12" id="KW-0235">DNA replication</keyword>
<dbReference type="GO" id="GO:0006260">
    <property type="term" value="P:DNA replication"/>
    <property type="evidence" value="ECO:0007669"/>
    <property type="project" value="UniProtKB-KW"/>
</dbReference>
<dbReference type="SMART" id="SM00292">
    <property type="entry name" value="BRCT"/>
    <property type="match status" value="1"/>
</dbReference>
<dbReference type="InterPro" id="IPR001679">
    <property type="entry name" value="DNA_ligase"/>
</dbReference>
<dbReference type="SUPFAM" id="SSF52113">
    <property type="entry name" value="BRCT domain"/>
    <property type="match status" value="1"/>
</dbReference>
<feature type="binding site" evidence="12">
    <location>
        <position position="170"/>
    </location>
    <ligand>
        <name>NAD(+)</name>
        <dbReference type="ChEBI" id="CHEBI:57540"/>
    </ligand>
</feature>
<evidence type="ECO:0000256" key="4">
    <source>
        <dbReference type="ARBA" id="ARBA00022723"/>
    </source>
</evidence>
<dbReference type="Pfam" id="PF00533">
    <property type="entry name" value="BRCT"/>
    <property type="match status" value="1"/>
</dbReference>
<keyword evidence="4 12" id="KW-0479">Metal-binding</keyword>
<dbReference type="SMART" id="SM00532">
    <property type="entry name" value="LIGANc"/>
    <property type="match status" value="1"/>
</dbReference>
<dbReference type="AlphaFoldDB" id="A0A9X6SS88"/>